<protein>
    <recommendedName>
        <fullName evidence="3">Nudix hydrolase domain-containing protein</fullName>
    </recommendedName>
</protein>
<accession>A0ABC8D9P1</accession>
<dbReference type="RefSeq" id="WP_062623402.1">
    <property type="nucleotide sequence ID" value="NZ_CP015443.1"/>
</dbReference>
<dbReference type="Proteomes" id="UP000250069">
    <property type="component" value="Chromosome"/>
</dbReference>
<evidence type="ECO:0008006" key="3">
    <source>
        <dbReference type="Google" id="ProtNLM"/>
    </source>
</evidence>
<gene>
    <name evidence="1" type="ORF">BVDSYZ_11295</name>
</gene>
<sequence length="204" mass="23308">MGKMDEVIVVAPRDKVFDKGKLDFQGIEADPNAIDQIIKNIAENMITMRRGDAERDQSCKQPIPYAILQKGDQVFAYERLRKGGEKRLHDQLSLGVGGHMNLTEATNFWEAIDENLRRELSEELFISTSNLNLEVVGLINDDLNEVGKVHLGIMIIVKLPENTEVSVRETDQLKGFWLNEQDFDNPVVFNRLESWSKYVADIIY</sequence>
<name>A0ABC8D9P1_BACVE</name>
<dbReference type="Gene3D" id="3.90.79.10">
    <property type="entry name" value="Nucleoside Triphosphate Pyrophosphohydrolase"/>
    <property type="match status" value="1"/>
</dbReference>
<reference evidence="1 2" key="1">
    <citation type="submission" date="2018-06" db="EMBL/GenBank/DDBJ databases">
        <title>Complete Genome Sequence of Bacillus velezensis DSYZ, a Plant Growth-Promoting Rhizobacterium with Antifungal Activity.</title>
        <authorList>
            <person name="Du B."/>
            <person name="Ding Y."/>
            <person name="Liu K."/>
            <person name="Yao L."/>
            <person name="Wang C."/>
            <person name="Li H."/>
            <person name="Liu H."/>
        </authorList>
    </citation>
    <scope>NUCLEOTIDE SEQUENCE [LARGE SCALE GENOMIC DNA]</scope>
    <source>
        <strain evidence="1 2">DSYZ</strain>
    </source>
</reference>
<evidence type="ECO:0000313" key="2">
    <source>
        <dbReference type="Proteomes" id="UP000250069"/>
    </source>
</evidence>
<evidence type="ECO:0000313" key="1">
    <source>
        <dbReference type="EMBL" id="AWX72576.1"/>
    </source>
</evidence>
<dbReference type="EMBL" id="CP030150">
    <property type="protein sequence ID" value="AWX72576.1"/>
    <property type="molecule type" value="Genomic_DNA"/>
</dbReference>
<dbReference type="AlphaFoldDB" id="A0ABC8D9P1"/>
<dbReference type="SUPFAM" id="SSF55811">
    <property type="entry name" value="Nudix"/>
    <property type="match status" value="1"/>
</dbReference>
<organism evidence="1 2">
    <name type="scientific">Bacillus velezensis</name>
    <dbReference type="NCBI Taxonomy" id="492670"/>
    <lineage>
        <taxon>Bacteria</taxon>
        <taxon>Bacillati</taxon>
        <taxon>Bacillota</taxon>
        <taxon>Bacilli</taxon>
        <taxon>Bacillales</taxon>
        <taxon>Bacillaceae</taxon>
        <taxon>Bacillus</taxon>
        <taxon>Bacillus amyloliquefaciens group</taxon>
    </lineage>
</organism>
<proteinExistence type="predicted"/>
<dbReference type="InterPro" id="IPR015797">
    <property type="entry name" value="NUDIX_hydrolase-like_dom_sf"/>
</dbReference>